<keyword evidence="2" id="KW-1185">Reference proteome</keyword>
<dbReference type="EMBL" id="BAAAIZ010000085">
    <property type="protein sequence ID" value="GAA1431155.1"/>
    <property type="molecule type" value="Genomic_DNA"/>
</dbReference>
<comment type="caution">
    <text evidence="1">The sequence shown here is derived from an EMBL/GenBank/DDBJ whole genome shotgun (WGS) entry which is preliminary data.</text>
</comment>
<sequence length="59" mass="6298">MRGDCYLLLEGIVRASASWGRLREVVVPVRGCGRGCGVRAWVKAAGVDALTPAWVRAAD</sequence>
<accession>A0ABN1Z4A1</accession>
<dbReference type="Proteomes" id="UP001500973">
    <property type="component" value="Unassembled WGS sequence"/>
</dbReference>
<organism evidence="1 2">
    <name type="scientific">Streptomyces thermospinosisporus</name>
    <dbReference type="NCBI Taxonomy" id="161482"/>
    <lineage>
        <taxon>Bacteria</taxon>
        <taxon>Bacillati</taxon>
        <taxon>Actinomycetota</taxon>
        <taxon>Actinomycetes</taxon>
        <taxon>Kitasatosporales</taxon>
        <taxon>Streptomycetaceae</taxon>
        <taxon>Streptomyces</taxon>
    </lineage>
</organism>
<proteinExistence type="predicted"/>
<evidence type="ECO:0000313" key="1">
    <source>
        <dbReference type="EMBL" id="GAA1431155.1"/>
    </source>
</evidence>
<protein>
    <submittedName>
        <fullName evidence="1">Uncharacterized protein</fullName>
    </submittedName>
</protein>
<reference evidence="1 2" key="1">
    <citation type="journal article" date="2019" name="Int. J. Syst. Evol. Microbiol.">
        <title>The Global Catalogue of Microorganisms (GCM) 10K type strain sequencing project: providing services to taxonomists for standard genome sequencing and annotation.</title>
        <authorList>
            <consortium name="The Broad Institute Genomics Platform"/>
            <consortium name="The Broad Institute Genome Sequencing Center for Infectious Disease"/>
            <person name="Wu L."/>
            <person name="Ma J."/>
        </authorList>
    </citation>
    <scope>NUCLEOTIDE SEQUENCE [LARGE SCALE GENOMIC DNA]</scope>
    <source>
        <strain evidence="1 2">JCM 11756</strain>
    </source>
</reference>
<evidence type="ECO:0000313" key="2">
    <source>
        <dbReference type="Proteomes" id="UP001500973"/>
    </source>
</evidence>
<gene>
    <name evidence="1" type="ORF">GCM10009601_49670</name>
</gene>
<name>A0ABN1Z4A1_9ACTN</name>